<reference evidence="2 3" key="1">
    <citation type="submission" date="2024-09" db="EMBL/GenBank/DDBJ databases">
        <title>The Natural Products Discovery Center: Release of the First 8490 Sequenced Strains for Exploring Actinobacteria Biosynthetic Diversity.</title>
        <authorList>
            <person name="Kalkreuter E."/>
            <person name="Kautsar S.A."/>
            <person name="Yang D."/>
            <person name="Bader C.D."/>
            <person name="Teijaro C.N."/>
            <person name="Fluegel L."/>
            <person name="Davis C.M."/>
            <person name="Simpson J.R."/>
            <person name="Lauterbach L."/>
            <person name="Steele A.D."/>
            <person name="Gui C."/>
            <person name="Meng S."/>
            <person name="Li G."/>
            <person name="Viehrig K."/>
            <person name="Ye F."/>
            <person name="Su P."/>
            <person name="Kiefer A.F."/>
            <person name="Nichols A."/>
            <person name="Cepeda A.J."/>
            <person name="Yan W."/>
            <person name="Fan B."/>
            <person name="Jiang Y."/>
            <person name="Adhikari A."/>
            <person name="Zheng C.-J."/>
            <person name="Schuster L."/>
            <person name="Cowan T.M."/>
            <person name="Smanski M.J."/>
            <person name="Chevrette M.G."/>
            <person name="De Carvalho L.P.S."/>
            <person name="Shen B."/>
        </authorList>
    </citation>
    <scope>NUCLEOTIDE SEQUENCE [LARGE SCALE GENOMIC DNA]</scope>
    <source>
        <strain evidence="2 3">NPDC060353</strain>
    </source>
</reference>
<dbReference type="InterPro" id="IPR037523">
    <property type="entry name" value="VOC_core"/>
</dbReference>
<dbReference type="PANTHER" id="PTHR34109">
    <property type="entry name" value="BNAUNNG04460D PROTEIN-RELATED"/>
    <property type="match status" value="1"/>
</dbReference>
<feature type="domain" description="VOC" evidence="1">
    <location>
        <begin position="15"/>
        <end position="137"/>
    </location>
</feature>
<dbReference type="PANTHER" id="PTHR34109:SF1">
    <property type="entry name" value="VOC DOMAIN-CONTAINING PROTEIN"/>
    <property type="match status" value="1"/>
</dbReference>
<dbReference type="PROSITE" id="PS51819">
    <property type="entry name" value="VOC"/>
    <property type="match status" value="1"/>
</dbReference>
<dbReference type="InterPro" id="IPR004360">
    <property type="entry name" value="Glyas_Fos-R_dOase_dom"/>
</dbReference>
<evidence type="ECO:0000313" key="3">
    <source>
        <dbReference type="Proteomes" id="UP001598673"/>
    </source>
</evidence>
<dbReference type="Proteomes" id="UP001598673">
    <property type="component" value="Unassembled WGS sequence"/>
</dbReference>
<dbReference type="Gene3D" id="3.30.720.120">
    <property type="match status" value="1"/>
</dbReference>
<evidence type="ECO:0000259" key="1">
    <source>
        <dbReference type="PROSITE" id="PS51819"/>
    </source>
</evidence>
<dbReference type="CDD" id="cd07246">
    <property type="entry name" value="VOC_like"/>
    <property type="match status" value="1"/>
</dbReference>
<sequence length="146" mass="15491">MNDHADPTGPTGEAETHALTPYLVVADARRAIEFYVETFGAVRHGEPIVMDDGRVGHAEVAIGDSVLMMAEEFPEIDHVAVTSGGPAVRVEVADVDDAVAKATALGAEVFGDIGDDGYGRSGRIRDPFGQRWLVQQASRRSSAGRS</sequence>
<dbReference type="Pfam" id="PF00903">
    <property type="entry name" value="Glyoxalase"/>
    <property type="match status" value="1"/>
</dbReference>
<protein>
    <submittedName>
        <fullName evidence="2">VOC family protein</fullName>
    </submittedName>
</protein>
<accession>A0ABW6FYC4</accession>
<dbReference type="Gene3D" id="3.30.720.110">
    <property type="match status" value="1"/>
</dbReference>
<keyword evidence="3" id="KW-1185">Reference proteome</keyword>
<proteinExistence type="predicted"/>
<dbReference type="RefSeq" id="WP_307876683.1">
    <property type="nucleotide sequence ID" value="NZ_JANBBF010000009.1"/>
</dbReference>
<organism evidence="2 3">
    <name type="scientific">Prauserella salsuginis</name>
    <dbReference type="NCBI Taxonomy" id="387889"/>
    <lineage>
        <taxon>Bacteria</taxon>
        <taxon>Bacillati</taxon>
        <taxon>Actinomycetota</taxon>
        <taxon>Actinomycetes</taxon>
        <taxon>Pseudonocardiales</taxon>
        <taxon>Pseudonocardiaceae</taxon>
        <taxon>Prauserella</taxon>
        <taxon>Prauserella salsuginis group</taxon>
    </lineage>
</organism>
<dbReference type="InterPro" id="IPR029068">
    <property type="entry name" value="Glyas_Bleomycin-R_OHBP_Dase"/>
</dbReference>
<dbReference type="SUPFAM" id="SSF54593">
    <property type="entry name" value="Glyoxalase/Bleomycin resistance protein/Dihydroxybiphenyl dioxygenase"/>
    <property type="match status" value="1"/>
</dbReference>
<evidence type="ECO:0000313" key="2">
    <source>
        <dbReference type="EMBL" id="MFD6791960.1"/>
    </source>
</evidence>
<name>A0ABW6FYC4_9PSEU</name>
<gene>
    <name evidence="2" type="ORF">ACFWGY_01325</name>
</gene>
<dbReference type="EMBL" id="JBHXCV010000001">
    <property type="protein sequence ID" value="MFD6791960.1"/>
    <property type="molecule type" value="Genomic_DNA"/>
</dbReference>
<comment type="caution">
    <text evidence="2">The sequence shown here is derived from an EMBL/GenBank/DDBJ whole genome shotgun (WGS) entry which is preliminary data.</text>
</comment>